<comment type="caution">
    <text evidence="1">The sequence shown here is derived from an EMBL/GenBank/DDBJ whole genome shotgun (WGS) entry which is preliminary data.</text>
</comment>
<accession>A0A7J7VBX2</accession>
<dbReference type="EMBL" id="JACAGB010000015">
    <property type="protein sequence ID" value="KAF6322520.1"/>
    <property type="molecule type" value="Genomic_DNA"/>
</dbReference>
<dbReference type="Proteomes" id="UP000558488">
    <property type="component" value="Unassembled WGS sequence"/>
</dbReference>
<sequence>MGQIVKNWDVWSPYLRGTPQIYPCSPFPHGNTLEWEDWLGEYTRTQFPTLGSFCKACSDPSFNRPRLVTRCSPFLEAEASKDFLCARPFRTRQASVSAPQQTSYGEKRGEAVRACVRSGS</sequence>
<organism evidence="1 2">
    <name type="scientific">Pipistrellus kuhlii</name>
    <name type="common">Kuhl's pipistrelle</name>
    <dbReference type="NCBI Taxonomy" id="59472"/>
    <lineage>
        <taxon>Eukaryota</taxon>
        <taxon>Metazoa</taxon>
        <taxon>Chordata</taxon>
        <taxon>Craniata</taxon>
        <taxon>Vertebrata</taxon>
        <taxon>Euteleostomi</taxon>
        <taxon>Mammalia</taxon>
        <taxon>Eutheria</taxon>
        <taxon>Laurasiatheria</taxon>
        <taxon>Chiroptera</taxon>
        <taxon>Yangochiroptera</taxon>
        <taxon>Vespertilionidae</taxon>
        <taxon>Pipistrellus</taxon>
    </lineage>
</organism>
<evidence type="ECO:0000313" key="2">
    <source>
        <dbReference type="Proteomes" id="UP000558488"/>
    </source>
</evidence>
<evidence type="ECO:0000313" key="1">
    <source>
        <dbReference type="EMBL" id="KAF6322520.1"/>
    </source>
</evidence>
<name>A0A7J7VBX2_PIPKU</name>
<protein>
    <submittedName>
        <fullName evidence="1">Uncharacterized protein</fullName>
    </submittedName>
</protein>
<reference evidence="1 2" key="1">
    <citation type="journal article" date="2020" name="Nature">
        <title>Six reference-quality genomes reveal evolution of bat adaptations.</title>
        <authorList>
            <person name="Jebb D."/>
            <person name="Huang Z."/>
            <person name="Pippel M."/>
            <person name="Hughes G.M."/>
            <person name="Lavrichenko K."/>
            <person name="Devanna P."/>
            <person name="Winkler S."/>
            <person name="Jermiin L.S."/>
            <person name="Skirmuntt E.C."/>
            <person name="Katzourakis A."/>
            <person name="Burkitt-Gray L."/>
            <person name="Ray D.A."/>
            <person name="Sullivan K.A.M."/>
            <person name="Roscito J.G."/>
            <person name="Kirilenko B.M."/>
            <person name="Davalos L.M."/>
            <person name="Corthals A.P."/>
            <person name="Power M.L."/>
            <person name="Jones G."/>
            <person name="Ransome R.D."/>
            <person name="Dechmann D.K.N."/>
            <person name="Locatelli A.G."/>
            <person name="Puechmaille S.J."/>
            <person name="Fedrigo O."/>
            <person name="Jarvis E.D."/>
            <person name="Hiller M."/>
            <person name="Vernes S.C."/>
            <person name="Myers E.W."/>
            <person name="Teeling E.C."/>
        </authorList>
    </citation>
    <scope>NUCLEOTIDE SEQUENCE [LARGE SCALE GENOMIC DNA]</scope>
    <source>
        <strain evidence="1">MPipKuh1</strain>
        <tissue evidence="1">Flight muscle</tissue>
    </source>
</reference>
<proteinExistence type="predicted"/>
<dbReference type="AlphaFoldDB" id="A0A7J7VBX2"/>
<keyword evidence="2" id="KW-1185">Reference proteome</keyword>
<gene>
    <name evidence="1" type="ORF">mPipKuh1_008518</name>
</gene>